<feature type="domain" description="Spindle assembly abnormal protein 6 N-terminal" evidence="1">
    <location>
        <begin position="39"/>
        <end position="146"/>
    </location>
</feature>
<dbReference type="EMBL" id="JAPFFF010000008">
    <property type="protein sequence ID" value="KAK8884728.1"/>
    <property type="molecule type" value="Genomic_DNA"/>
</dbReference>
<evidence type="ECO:0000313" key="2">
    <source>
        <dbReference type="EMBL" id="KAK8884728.1"/>
    </source>
</evidence>
<organism evidence="2 3">
    <name type="scientific">Tritrichomonas musculus</name>
    <dbReference type="NCBI Taxonomy" id="1915356"/>
    <lineage>
        <taxon>Eukaryota</taxon>
        <taxon>Metamonada</taxon>
        <taxon>Parabasalia</taxon>
        <taxon>Tritrichomonadida</taxon>
        <taxon>Tritrichomonadidae</taxon>
        <taxon>Tritrichomonas</taxon>
    </lineage>
</organism>
<accession>A0ABR2K1G3</accession>
<protein>
    <recommendedName>
        <fullName evidence="1">Spindle assembly abnormal protein 6 N-terminal domain-containing protein</fullName>
    </recommendedName>
</protein>
<dbReference type="Pfam" id="PF16531">
    <property type="entry name" value="SAS-6_N"/>
    <property type="match status" value="1"/>
</dbReference>
<dbReference type="PANTHER" id="PTHR34230:SF2">
    <property type="entry name" value="SPINDLE ASSEMBLY ABNORMAL PROTEIN 6 N-TERMINAL DOMAIN-CONTAINING PROTEIN"/>
    <property type="match status" value="1"/>
</dbReference>
<gene>
    <name evidence="2" type="ORF">M9Y10_043848</name>
</gene>
<dbReference type="InterPro" id="IPR038558">
    <property type="entry name" value="SAS-6_N_sf"/>
</dbReference>
<comment type="caution">
    <text evidence="2">The sequence shown here is derived from an EMBL/GenBank/DDBJ whole genome shotgun (WGS) entry which is preliminary data.</text>
</comment>
<evidence type="ECO:0000313" key="3">
    <source>
        <dbReference type="Proteomes" id="UP001470230"/>
    </source>
</evidence>
<name>A0ABR2K1G3_9EUKA</name>
<keyword evidence="3" id="KW-1185">Reference proteome</keyword>
<evidence type="ECO:0000259" key="1">
    <source>
        <dbReference type="Pfam" id="PF16531"/>
    </source>
</evidence>
<dbReference type="InterPro" id="IPR032396">
    <property type="entry name" value="SAS-6_N"/>
</dbReference>
<dbReference type="Gene3D" id="2.170.210.20">
    <property type="entry name" value="Spindle assembly abnormal protein 6, N-terminal domain"/>
    <property type="match status" value="1"/>
</dbReference>
<dbReference type="Proteomes" id="UP001470230">
    <property type="component" value="Unassembled WGS sequence"/>
</dbReference>
<sequence>MSEEESFNTDEFQHPLLLNGFKLNNEQDLIINDADGNDKLYHIQIYFNDEEEDHVCRIEITVESDIYSILRFEVTQNDFPEFVRTQPFKKLKFEDFTNKLTRALDNVRTNRSSFSAVFSDETEDGILLTIKQQLEFKRVDIFKLHFHHLDDNELDYLNQQAQYRYSYKLSQYDNEVRMLNDLFDHIRERNPKLCEQLLKGSKFGQK</sequence>
<dbReference type="PANTHER" id="PTHR34230">
    <property type="entry name" value="ASSEMBLY ABNORMAL PROTEIN 6, PUTATIVE-RELATED"/>
    <property type="match status" value="1"/>
</dbReference>
<proteinExistence type="predicted"/>
<reference evidence="2 3" key="1">
    <citation type="submission" date="2024-04" db="EMBL/GenBank/DDBJ databases">
        <title>Tritrichomonas musculus Genome.</title>
        <authorList>
            <person name="Alves-Ferreira E."/>
            <person name="Grigg M."/>
            <person name="Lorenzi H."/>
            <person name="Galac M."/>
        </authorList>
    </citation>
    <scope>NUCLEOTIDE SEQUENCE [LARGE SCALE GENOMIC DNA]</scope>
    <source>
        <strain evidence="2 3">EAF2021</strain>
    </source>
</reference>